<comment type="caution">
    <text evidence="2">The sequence shown here is derived from an EMBL/GenBank/DDBJ whole genome shotgun (WGS) entry which is preliminary data.</text>
</comment>
<proteinExistence type="predicted"/>
<dbReference type="Pfam" id="PF03382">
    <property type="entry name" value="DUF285"/>
    <property type="match status" value="1"/>
</dbReference>
<name>A0A9K3PAL7_9STRA</name>
<evidence type="ECO:0000313" key="2">
    <source>
        <dbReference type="EMBL" id="KAG7339926.1"/>
    </source>
</evidence>
<organism evidence="2 3">
    <name type="scientific">Nitzschia inconspicua</name>
    <dbReference type="NCBI Taxonomy" id="303405"/>
    <lineage>
        <taxon>Eukaryota</taxon>
        <taxon>Sar</taxon>
        <taxon>Stramenopiles</taxon>
        <taxon>Ochrophyta</taxon>
        <taxon>Bacillariophyta</taxon>
        <taxon>Bacillariophyceae</taxon>
        <taxon>Bacillariophycidae</taxon>
        <taxon>Bacillariales</taxon>
        <taxon>Bacillariaceae</taxon>
        <taxon>Nitzschia</taxon>
    </lineage>
</organism>
<gene>
    <name evidence="2" type="ORF">IV203_024976</name>
</gene>
<dbReference type="InterPro" id="IPR005046">
    <property type="entry name" value="DUF285"/>
</dbReference>
<accession>A0A9K3PAL7</accession>
<dbReference type="OrthoDB" id="198852at2759"/>
<sequence length="251" mass="29140">MSDMFMDAHDFNQAIGSWNVSHVQYTYGMFMGACKFNQDIGSWDVCQATVMVDMLNGAHDFNQDIRNWDTSNVIYMAFMFEEARAFCFSLSAWDVSDVEVDFRMLPNNFPDMFLPVSFARYNQGYTPSGHPNKKAVATPSNPRTTLFLEEAAWFEICQPQEKQGTFLQKRYLMDLEPRCIRWIQITKEKASELPFFSMEFGHKYMEGDITIVEFHEDYIDKSRPGTYPAKKKQSVRDSSKLPPLEVDPVVR</sequence>
<keyword evidence="3" id="KW-1185">Reference proteome</keyword>
<dbReference type="AlphaFoldDB" id="A0A9K3PAL7"/>
<reference evidence="2" key="2">
    <citation type="submission" date="2021-04" db="EMBL/GenBank/DDBJ databases">
        <authorList>
            <person name="Podell S."/>
        </authorList>
    </citation>
    <scope>NUCLEOTIDE SEQUENCE</scope>
    <source>
        <strain evidence="2">Hildebrandi</strain>
    </source>
</reference>
<evidence type="ECO:0000313" key="3">
    <source>
        <dbReference type="Proteomes" id="UP000693970"/>
    </source>
</evidence>
<feature type="region of interest" description="Disordered" evidence="1">
    <location>
        <begin position="222"/>
        <end position="251"/>
    </location>
</feature>
<reference evidence="2" key="1">
    <citation type="journal article" date="2021" name="Sci. Rep.">
        <title>Diploid genomic architecture of Nitzschia inconspicua, an elite biomass production diatom.</title>
        <authorList>
            <person name="Oliver A."/>
            <person name="Podell S."/>
            <person name="Pinowska A."/>
            <person name="Traller J.C."/>
            <person name="Smith S.R."/>
            <person name="McClure R."/>
            <person name="Beliaev A."/>
            <person name="Bohutskyi P."/>
            <person name="Hill E.A."/>
            <person name="Rabines A."/>
            <person name="Zheng H."/>
            <person name="Allen L.Z."/>
            <person name="Kuo A."/>
            <person name="Grigoriev I.V."/>
            <person name="Allen A.E."/>
            <person name="Hazlebeck D."/>
            <person name="Allen E.E."/>
        </authorList>
    </citation>
    <scope>NUCLEOTIDE SEQUENCE</scope>
    <source>
        <strain evidence="2">Hildebrandi</strain>
    </source>
</reference>
<protein>
    <submittedName>
        <fullName evidence="2">Fibronectin domain containing protein</fullName>
    </submittedName>
</protein>
<evidence type="ECO:0000256" key="1">
    <source>
        <dbReference type="SAM" id="MobiDB-lite"/>
    </source>
</evidence>
<dbReference type="EMBL" id="JAGRRH010000029">
    <property type="protein sequence ID" value="KAG7339926.1"/>
    <property type="molecule type" value="Genomic_DNA"/>
</dbReference>
<dbReference type="Proteomes" id="UP000693970">
    <property type="component" value="Unassembled WGS sequence"/>
</dbReference>